<keyword evidence="4" id="KW-1185">Reference proteome</keyword>
<proteinExistence type="predicted"/>
<dbReference type="PANTHER" id="PTHR46663">
    <property type="entry name" value="DIGUANYLATE CYCLASE DGCT-RELATED"/>
    <property type="match status" value="1"/>
</dbReference>
<dbReference type="PROSITE" id="PS50887">
    <property type="entry name" value="GGDEF"/>
    <property type="match status" value="1"/>
</dbReference>
<dbReference type="EC" id="2.7.7.65" evidence="3"/>
<keyword evidence="1" id="KW-0175">Coiled coil</keyword>
<comment type="caution">
    <text evidence="3">The sequence shown here is derived from an EMBL/GenBank/DDBJ whole genome shotgun (WGS) entry which is preliminary data.</text>
</comment>
<dbReference type="InterPro" id="IPR043128">
    <property type="entry name" value="Rev_trsase/Diguanyl_cyclase"/>
</dbReference>
<dbReference type="RefSeq" id="WP_386811373.1">
    <property type="nucleotide sequence ID" value="NZ_JBHTIH010000002.1"/>
</dbReference>
<dbReference type="Gene3D" id="3.30.450.40">
    <property type="match status" value="1"/>
</dbReference>
<organism evidence="3 4">
    <name type="scientific">Lysobacter koreensis</name>
    <dbReference type="NCBI Taxonomy" id="266122"/>
    <lineage>
        <taxon>Bacteria</taxon>
        <taxon>Pseudomonadati</taxon>
        <taxon>Pseudomonadota</taxon>
        <taxon>Gammaproteobacteria</taxon>
        <taxon>Lysobacterales</taxon>
        <taxon>Lysobacteraceae</taxon>
        <taxon>Lysobacter</taxon>
    </lineage>
</organism>
<dbReference type="SUPFAM" id="SSF55781">
    <property type="entry name" value="GAF domain-like"/>
    <property type="match status" value="1"/>
</dbReference>
<dbReference type="Pfam" id="PF13185">
    <property type="entry name" value="GAF_2"/>
    <property type="match status" value="1"/>
</dbReference>
<keyword evidence="3" id="KW-0548">Nucleotidyltransferase</keyword>
<accession>A0ABW2YJ51</accession>
<reference evidence="4" key="1">
    <citation type="journal article" date="2019" name="Int. J. Syst. Evol. Microbiol.">
        <title>The Global Catalogue of Microorganisms (GCM) 10K type strain sequencing project: providing services to taxonomists for standard genome sequencing and annotation.</title>
        <authorList>
            <consortium name="The Broad Institute Genomics Platform"/>
            <consortium name="The Broad Institute Genome Sequencing Center for Infectious Disease"/>
            <person name="Wu L."/>
            <person name="Ma J."/>
        </authorList>
    </citation>
    <scope>NUCLEOTIDE SEQUENCE [LARGE SCALE GENOMIC DNA]</scope>
    <source>
        <strain evidence="4">CCUG 55491</strain>
    </source>
</reference>
<dbReference type="PANTHER" id="PTHR46663:SF2">
    <property type="entry name" value="GGDEF DOMAIN-CONTAINING PROTEIN"/>
    <property type="match status" value="1"/>
</dbReference>
<evidence type="ECO:0000259" key="2">
    <source>
        <dbReference type="PROSITE" id="PS50887"/>
    </source>
</evidence>
<evidence type="ECO:0000313" key="3">
    <source>
        <dbReference type="EMBL" id="MFD0738450.1"/>
    </source>
</evidence>
<evidence type="ECO:0000313" key="4">
    <source>
        <dbReference type="Proteomes" id="UP001597090"/>
    </source>
</evidence>
<dbReference type="GO" id="GO:0052621">
    <property type="term" value="F:diguanylate cyclase activity"/>
    <property type="evidence" value="ECO:0007669"/>
    <property type="project" value="UniProtKB-EC"/>
</dbReference>
<dbReference type="SUPFAM" id="SSF55073">
    <property type="entry name" value="Nucleotide cyclase"/>
    <property type="match status" value="1"/>
</dbReference>
<keyword evidence="3" id="KW-0808">Transferase</keyword>
<dbReference type="InterPro" id="IPR052163">
    <property type="entry name" value="DGC-Regulatory_Protein"/>
</dbReference>
<dbReference type="SMART" id="SM00267">
    <property type="entry name" value="GGDEF"/>
    <property type="match status" value="1"/>
</dbReference>
<feature type="coiled-coil region" evidence="1">
    <location>
        <begin position="186"/>
        <end position="213"/>
    </location>
</feature>
<dbReference type="InterPro" id="IPR000160">
    <property type="entry name" value="GGDEF_dom"/>
</dbReference>
<sequence length="370" mass="38841">MNIAVSKQQSTSQALPWVPAAHERSKLLRLHNVVDALVSIAEHSGDTASFLDEATATAMELTRATGAVVLLAEPSRELSIAAARGQMACVDEAAFGRGQTLARNAVDSHQTLHSDATDGDARLASGACARHGLHSLIATPLRYGDEVLGVLEVCSSVPCAFDAIDEQGIALIGNALGGALGRQVALDEHARLLAQLQAALQTTQAKARKYQDAALYDALTGLPNRAHFTARLEDVCREHQGLPDGFAVLFVDLDGFKAINDLHGHAMGDAVLRATAESLTSSVRGADLVARIGGDEFVVLLCGLRDGARDTPTVASNIVASLARPRTIDGVELVIEASVGWAPHDGQSDAAAIVAAADAAMYRNKKARQR</sequence>
<feature type="domain" description="GGDEF" evidence="2">
    <location>
        <begin position="244"/>
        <end position="370"/>
    </location>
</feature>
<dbReference type="NCBIfam" id="TIGR00254">
    <property type="entry name" value="GGDEF"/>
    <property type="match status" value="1"/>
</dbReference>
<dbReference type="InterPro" id="IPR003018">
    <property type="entry name" value="GAF"/>
</dbReference>
<name>A0ABW2YJ51_9GAMM</name>
<dbReference type="EMBL" id="JBHTIH010000002">
    <property type="protein sequence ID" value="MFD0738450.1"/>
    <property type="molecule type" value="Genomic_DNA"/>
</dbReference>
<gene>
    <name evidence="3" type="ORF">ACFQZQ_04005</name>
</gene>
<dbReference type="Pfam" id="PF00990">
    <property type="entry name" value="GGDEF"/>
    <property type="match status" value="1"/>
</dbReference>
<dbReference type="Gene3D" id="3.30.70.270">
    <property type="match status" value="1"/>
</dbReference>
<dbReference type="InterPro" id="IPR029787">
    <property type="entry name" value="Nucleotide_cyclase"/>
</dbReference>
<evidence type="ECO:0000256" key="1">
    <source>
        <dbReference type="SAM" id="Coils"/>
    </source>
</evidence>
<dbReference type="SMART" id="SM00065">
    <property type="entry name" value="GAF"/>
    <property type="match status" value="1"/>
</dbReference>
<dbReference type="CDD" id="cd01949">
    <property type="entry name" value="GGDEF"/>
    <property type="match status" value="1"/>
</dbReference>
<protein>
    <submittedName>
        <fullName evidence="3">Diguanylate cyclase domain-containing protein</fullName>
        <ecNumber evidence="3">2.7.7.65</ecNumber>
    </submittedName>
</protein>
<dbReference type="InterPro" id="IPR029016">
    <property type="entry name" value="GAF-like_dom_sf"/>
</dbReference>
<dbReference type="Proteomes" id="UP001597090">
    <property type="component" value="Unassembled WGS sequence"/>
</dbReference>